<dbReference type="PANTHER" id="PTHR21666">
    <property type="entry name" value="PEPTIDASE-RELATED"/>
    <property type="match status" value="1"/>
</dbReference>
<feature type="transmembrane region" description="Helical" evidence="3">
    <location>
        <begin position="21"/>
        <end position="42"/>
    </location>
</feature>
<dbReference type="STRING" id="1297617.IB211_02210c"/>
<gene>
    <name evidence="7" type="ORF">C7373_10962</name>
    <name evidence="6" type="ORF">IB211_02210c</name>
</gene>
<evidence type="ECO:0000256" key="2">
    <source>
        <dbReference type="SAM" id="Coils"/>
    </source>
</evidence>
<dbReference type="SUPFAM" id="SSF51261">
    <property type="entry name" value="Duplicated hybrid motif"/>
    <property type="match status" value="1"/>
</dbReference>
<dbReference type="eggNOG" id="COG4942">
    <property type="taxonomic scope" value="Bacteria"/>
</dbReference>
<reference evidence="7 9" key="3">
    <citation type="submission" date="2018-04" db="EMBL/GenBank/DDBJ databases">
        <title>Genomic Encyclopedia of Type Strains, Phase IV (KMG-IV): sequencing the most valuable type-strain genomes for metagenomic binning, comparative biology and taxonomic classification.</title>
        <authorList>
            <person name="Goeker M."/>
        </authorList>
    </citation>
    <scope>NUCLEOTIDE SEQUENCE [LARGE SCALE GENOMIC DNA]</scope>
    <source>
        <strain evidence="7 9">DSM 26588</strain>
    </source>
</reference>
<dbReference type="KEGG" id="ibu:IB211_02210c"/>
<proteinExistence type="predicted"/>
<feature type="coiled-coil region" evidence="2">
    <location>
        <begin position="50"/>
        <end position="133"/>
    </location>
</feature>
<evidence type="ECO:0000313" key="9">
    <source>
        <dbReference type="Proteomes" id="UP000245778"/>
    </source>
</evidence>
<dbReference type="PATRIC" id="fig|1297617.4.peg.2277"/>
<keyword evidence="1" id="KW-0732">Signal</keyword>
<dbReference type="Proteomes" id="UP000064844">
    <property type="component" value="Chromosome"/>
</dbReference>
<dbReference type="InterPro" id="IPR057309">
    <property type="entry name" value="PcsB_CC"/>
</dbReference>
<dbReference type="Gene3D" id="2.70.70.10">
    <property type="entry name" value="Glucose Permease (Domain IIA)"/>
    <property type="match status" value="1"/>
</dbReference>
<evidence type="ECO:0000313" key="6">
    <source>
        <dbReference type="EMBL" id="ALP94601.1"/>
    </source>
</evidence>
<evidence type="ECO:0000259" key="4">
    <source>
        <dbReference type="Pfam" id="PF01551"/>
    </source>
</evidence>
<feature type="domain" description="Peptidoglycan hydrolase PcsB coiled-coil" evidence="5">
    <location>
        <begin position="131"/>
        <end position="199"/>
    </location>
</feature>
<evidence type="ECO:0000313" key="8">
    <source>
        <dbReference type="Proteomes" id="UP000064844"/>
    </source>
</evidence>
<dbReference type="Proteomes" id="UP000245778">
    <property type="component" value="Unassembled WGS sequence"/>
</dbReference>
<dbReference type="CDD" id="cd12797">
    <property type="entry name" value="M23_peptidase"/>
    <property type="match status" value="1"/>
</dbReference>
<dbReference type="AlphaFoldDB" id="A0A0S2W5J7"/>
<evidence type="ECO:0000259" key="5">
    <source>
        <dbReference type="Pfam" id="PF24568"/>
    </source>
</evidence>
<reference evidence="6 8" key="1">
    <citation type="journal article" date="2015" name="Nat. Commun.">
        <title>Production of butyrate from lysine and the Amadori product fructoselysine by a human gut commensal.</title>
        <authorList>
            <person name="Bui T.P."/>
            <person name="Ritari J."/>
            <person name="Boeren S."/>
            <person name="de Waard P."/>
            <person name="Plugge C.M."/>
            <person name="de Vos W.M."/>
        </authorList>
    </citation>
    <scope>NUCLEOTIDE SEQUENCE [LARGE SCALE GENOMIC DNA]</scope>
    <source>
        <strain evidence="6 8">AF211</strain>
    </source>
</reference>
<reference evidence="8" key="2">
    <citation type="submission" date="2015-04" db="EMBL/GenBank/DDBJ databases">
        <title>A butyrogenic pathway from the amino acid lysine in a human gut commensal.</title>
        <authorList>
            <person name="de Vos W.M."/>
            <person name="Bui N.T.P."/>
            <person name="Plugge C.M."/>
            <person name="Ritari J."/>
        </authorList>
    </citation>
    <scope>NUCLEOTIDE SEQUENCE [LARGE SCALE GENOMIC DNA]</scope>
    <source>
        <strain evidence="8">AF211</strain>
    </source>
</reference>
<dbReference type="GO" id="GO:0004222">
    <property type="term" value="F:metalloendopeptidase activity"/>
    <property type="evidence" value="ECO:0007669"/>
    <property type="project" value="TreeGrafter"/>
</dbReference>
<dbReference type="EMBL" id="QEKK01000009">
    <property type="protein sequence ID" value="PVY47403.1"/>
    <property type="molecule type" value="Genomic_DNA"/>
</dbReference>
<evidence type="ECO:0000256" key="1">
    <source>
        <dbReference type="ARBA" id="ARBA00022729"/>
    </source>
</evidence>
<name>A0A0S2W5J7_9FIRM</name>
<feature type="domain" description="M23ase beta-sheet core" evidence="4">
    <location>
        <begin position="315"/>
        <end position="408"/>
    </location>
</feature>
<keyword evidence="2" id="KW-0175">Coiled coil</keyword>
<sequence>MSNPKQNTKQRRPRRDWHKTVVALLALLMALLMILPMITVVFQTAGAVSQEELQEQINAGKSQAADLNAQIKKLNEQLQSIQSDKSKALEQKSLVEQQINAQNQAIAKVTETIAQYDQLIADKETEVAETRAKEEAQYALFCERVRVMEESGTVNYWDILFGASDFSDLLERATMIGEIMEYDNAVMDQLAATRKELQDQQAVLEATRADQQAEKEDLEARKADLKEKEATIDQLIADIKADENEAAKAKDALTAEANRVTSEILQKQKELQALIDAGKINFDPGSGWQWPLHGIYRITSTFGPRIHPITGRPGNHTGTDIGAPRNTPIHAARGGVVTISTYGSSYGNYVVIQHDNGIATLYAHMNSRAVKEGDVVTQDQVIGYVGTTGSSTGNHLHFEFRVNGQRADALDYYPALKDQFVYS</sequence>
<dbReference type="InterPro" id="IPR011055">
    <property type="entry name" value="Dup_hybrid_motif"/>
</dbReference>
<evidence type="ECO:0000256" key="3">
    <source>
        <dbReference type="SAM" id="Phobius"/>
    </source>
</evidence>
<dbReference type="Pfam" id="PF24568">
    <property type="entry name" value="CC_PcsB"/>
    <property type="match status" value="1"/>
</dbReference>
<dbReference type="RefSeq" id="WP_033119072.1">
    <property type="nucleotide sequence ID" value="NZ_CALICV010000087.1"/>
</dbReference>
<dbReference type="InterPro" id="IPR050570">
    <property type="entry name" value="Cell_wall_metabolism_enzyme"/>
</dbReference>
<dbReference type="Pfam" id="PF01551">
    <property type="entry name" value="Peptidase_M23"/>
    <property type="match status" value="1"/>
</dbReference>
<accession>A0A0S2W5J7</accession>
<dbReference type="PANTHER" id="PTHR21666:SF270">
    <property type="entry name" value="MUREIN HYDROLASE ACTIVATOR ENVC"/>
    <property type="match status" value="1"/>
</dbReference>
<protein>
    <submittedName>
        <fullName evidence="7">Murein DD-endopeptidase MepM/ murein hydrolase activator NlpD</fullName>
    </submittedName>
    <submittedName>
        <fullName evidence="6">Peptidase, M23/M37 family</fullName>
    </submittedName>
</protein>
<evidence type="ECO:0000313" key="7">
    <source>
        <dbReference type="EMBL" id="PVY47403.1"/>
    </source>
</evidence>
<keyword evidence="3" id="KW-0472">Membrane</keyword>
<keyword evidence="8" id="KW-1185">Reference proteome</keyword>
<dbReference type="EMBL" id="CP011307">
    <property type="protein sequence ID" value="ALP94601.1"/>
    <property type="molecule type" value="Genomic_DNA"/>
</dbReference>
<dbReference type="InterPro" id="IPR016047">
    <property type="entry name" value="M23ase_b-sheet_dom"/>
</dbReference>
<dbReference type="GeneID" id="93228647"/>
<keyword evidence="3" id="KW-0812">Transmembrane</keyword>
<keyword evidence="7" id="KW-0378">Hydrolase</keyword>
<keyword evidence="3" id="KW-1133">Transmembrane helix</keyword>
<dbReference type="Gene3D" id="6.10.250.3150">
    <property type="match status" value="1"/>
</dbReference>
<feature type="coiled-coil region" evidence="2">
    <location>
        <begin position="187"/>
        <end position="270"/>
    </location>
</feature>
<organism evidence="6 8">
    <name type="scientific">Intestinimonas butyriciproducens</name>
    <dbReference type="NCBI Taxonomy" id="1297617"/>
    <lineage>
        <taxon>Bacteria</taxon>
        <taxon>Bacillati</taxon>
        <taxon>Bacillota</taxon>
        <taxon>Clostridia</taxon>
        <taxon>Eubacteriales</taxon>
        <taxon>Intestinimonas</taxon>
    </lineage>
</organism>